<comment type="caution">
    <text evidence="2">The sequence shown here is derived from an EMBL/GenBank/DDBJ whole genome shotgun (WGS) entry which is preliminary data.</text>
</comment>
<evidence type="ECO:0000313" key="2">
    <source>
        <dbReference type="EMBL" id="KAH9528265.1"/>
    </source>
</evidence>
<evidence type="ECO:0000256" key="1">
    <source>
        <dbReference type="SAM" id="Phobius"/>
    </source>
</evidence>
<dbReference type="AlphaFoldDB" id="A0A922LD92"/>
<reference evidence="2" key="2">
    <citation type="journal article" date="2022" name="Res Sq">
        <title>Comparative Genomics Reveals Insights into the Divergent Evolution of Astigmatic Mites and Household Pest Adaptations.</title>
        <authorList>
            <person name="Xiong Q."/>
            <person name="Wan A.T.-Y."/>
            <person name="Liu X.-Y."/>
            <person name="Fung C.S.-H."/>
            <person name="Xiao X."/>
            <person name="Malainual N."/>
            <person name="Hou J."/>
            <person name="Wang L."/>
            <person name="Wang M."/>
            <person name="Yang K."/>
            <person name="Cui Y."/>
            <person name="Leung E."/>
            <person name="Nong W."/>
            <person name="Shin S.-K."/>
            <person name="Au S."/>
            <person name="Jeong K.Y."/>
            <person name="Chew F.T."/>
            <person name="Hui J."/>
            <person name="Leung T.F."/>
            <person name="Tungtrongchitr A."/>
            <person name="Zhong N."/>
            <person name="Liu Z."/>
            <person name="Tsui S."/>
        </authorList>
    </citation>
    <scope>NUCLEOTIDE SEQUENCE</scope>
    <source>
        <strain evidence="2">Derf</strain>
        <tissue evidence="2">Whole organism</tissue>
    </source>
</reference>
<gene>
    <name evidence="2" type="ORF">DERF_002222</name>
</gene>
<feature type="transmembrane region" description="Helical" evidence="1">
    <location>
        <begin position="27"/>
        <end position="44"/>
    </location>
</feature>
<proteinExistence type="predicted"/>
<keyword evidence="1" id="KW-0812">Transmembrane</keyword>
<keyword evidence="3" id="KW-1185">Reference proteome</keyword>
<keyword evidence="1" id="KW-1133">Transmembrane helix</keyword>
<evidence type="ECO:0000313" key="3">
    <source>
        <dbReference type="Proteomes" id="UP000790347"/>
    </source>
</evidence>
<dbReference type="EMBL" id="ASGP02000001">
    <property type="protein sequence ID" value="KAH9528265.1"/>
    <property type="molecule type" value="Genomic_DNA"/>
</dbReference>
<name>A0A922LD92_DERFA</name>
<dbReference type="Proteomes" id="UP000790347">
    <property type="component" value="Unassembled WGS sequence"/>
</dbReference>
<keyword evidence="1" id="KW-0472">Membrane</keyword>
<organism evidence="2 3">
    <name type="scientific">Dermatophagoides farinae</name>
    <name type="common">American house dust mite</name>
    <dbReference type="NCBI Taxonomy" id="6954"/>
    <lineage>
        <taxon>Eukaryota</taxon>
        <taxon>Metazoa</taxon>
        <taxon>Ecdysozoa</taxon>
        <taxon>Arthropoda</taxon>
        <taxon>Chelicerata</taxon>
        <taxon>Arachnida</taxon>
        <taxon>Acari</taxon>
        <taxon>Acariformes</taxon>
        <taxon>Sarcoptiformes</taxon>
        <taxon>Astigmata</taxon>
        <taxon>Psoroptidia</taxon>
        <taxon>Analgoidea</taxon>
        <taxon>Pyroglyphidae</taxon>
        <taxon>Dermatophagoidinae</taxon>
        <taxon>Dermatophagoides</taxon>
    </lineage>
</organism>
<reference evidence="2" key="1">
    <citation type="submission" date="2013-05" db="EMBL/GenBank/DDBJ databases">
        <authorList>
            <person name="Yim A.K.Y."/>
            <person name="Chan T.F."/>
            <person name="Ji K.M."/>
            <person name="Liu X.Y."/>
            <person name="Zhou J.W."/>
            <person name="Li R.Q."/>
            <person name="Yang K.Y."/>
            <person name="Li J."/>
            <person name="Li M."/>
            <person name="Law P.T.W."/>
            <person name="Wu Y.L."/>
            <person name="Cai Z.L."/>
            <person name="Qin H."/>
            <person name="Bao Y."/>
            <person name="Leung R.K.K."/>
            <person name="Ng P.K.S."/>
            <person name="Zou J."/>
            <person name="Zhong X.J."/>
            <person name="Ran P.X."/>
            <person name="Zhong N.S."/>
            <person name="Liu Z.G."/>
            <person name="Tsui S.K.W."/>
        </authorList>
    </citation>
    <scope>NUCLEOTIDE SEQUENCE</scope>
    <source>
        <strain evidence="2">Derf</strain>
        <tissue evidence="2">Whole organism</tissue>
    </source>
</reference>
<feature type="transmembrane region" description="Helical" evidence="1">
    <location>
        <begin position="50"/>
        <end position="71"/>
    </location>
</feature>
<protein>
    <submittedName>
        <fullName evidence="2">Uncharacterized protein</fullName>
    </submittedName>
</protein>
<accession>A0A922LD92</accession>
<sequence>MLKIPKIIITNVDEDPSIKKELKRKKLFELCAIIGIIVINWIMVISKSCFIFGVLSGIITTLITIIQYILFIKTHFAVHFGAKRPTDETMIEHGHHHHHHNYENPSIFSLRWILSRIAKWRNFFYQIQQRRRWKQQQQQQRQTAK</sequence>